<proteinExistence type="inferred from homology"/>
<name>A0ABQ7TBD3_PHRPL</name>
<gene>
    <name evidence="8" type="ORF">JD844_002391</name>
</gene>
<organism evidence="8 9">
    <name type="scientific">Phrynosoma platyrhinos</name>
    <name type="common">Desert horned lizard</name>
    <dbReference type="NCBI Taxonomy" id="52577"/>
    <lineage>
        <taxon>Eukaryota</taxon>
        <taxon>Metazoa</taxon>
        <taxon>Chordata</taxon>
        <taxon>Craniata</taxon>
        <taxon>Vertebrata</taxon>
        <taxon>Euteleostomi</taxon>
        <taxon>Lepidosauria</taxon>
        <taxon>Squamata</taxon>
        <taxon>Bifurcata</taxon>
        <taxon>Unidentata</taxon>
        <taxon>Episquamata</taxon>
        <taxon>Toxicofera</taxon>
        <taxon>Iguania</taxon>
        <taxon>Phrynosomatidae</taxon>
        <taxon>Phrynosomatinae</taxon>
        <taxon>Phrynosoma</taxon>
    </lineage>
</organism>
<evidence type="ECO:0000256" key="1">
    <source>
        <dbReference type="ARBA" id="ARBA00006460"/>
    </source>
</evidence>
<evidence type="ECO:0000256" key="5">
    <source>
        <dbReference type="ARBA" id="ARBA00022695"/>
    </source>
</evidence>
<dbReference type="Proteomes" id="UP000826234">
    <property type="component" value="Unassembled WGS sequence"/>
</dbReference>
<keyword evidence="5" id="KW-0548">Nucleotidyltransferase</keyword>
<evidence type="ECO:0000259" key="7">
    <source>
        <dbReference type="Pfam" id="PF00623"/>
    </source>
</evidence>
<feature type="domain" description="RNA polymerase alpha subunit" evidence="7">
    <location>
        <begin position="117"/>
        <end position="143"/>
    </location>
</feature>
<keyword evidence="3" id="KW-0240">DNA-directed RNA polymerase</keyword>
<dbReference type="Pfam" id="PF00623">
    <property type="entry name" value="RNA_pol_Rpb1_2"/>
    <property type="match status" value="1"/>
</dbReference>
<keyword evidence="6" id="KW-0804">Transcription</keyword>
<accession>A0ABQ7TBD3</accession>
<evidence type="ECO:0000313" key="9">
    <source>
        <dbReference type="Proteomes" id="UP000826234"/>
    </source>
</evidence>
<dbReference type="SUPFAM" id="SSF64484">
    <property type="entry name" value="beta and beta-prime subunits of DNA dependent RNA-polymerase"/>
    <property type="match status" value="1"/>
</dbReference>
<dbReference type="Gene3D" id="2.40.40.20">
    <property type="match status" value="1"/>
</dbReference>
<dbReference type="InterPro" id="IPR000722">
    <property type="entry name" value="RNA_pol_asu"/>
</dbReference>
<keyword evidence="4" id="KW-0808">Transferase</keyword>
<dbReference type="PANTHER" id="PTHR19376">
    <property type="entry name" value="DNA-DIRECTED RNA POLYMERASE"/>
    <property type="match status" value="1"/>
</dbReference>
<comment type="caution">
    <text evidence="8">The sequence shown here is derived from an EMBL/GenBank/DDBJ whole genome shotgun (WGS) entry which is preliminary data.</text>
</comment>
<evidence type="ECO:0000313" key="8">
    <source>
        <dbReference type="EMBL" id="KAH0627029.1"/>
    </source>
</evidence>
<dbReference type="InterPro" id="IPR045867">
    <property type="entry name" value="DNA-dir_RpoC_beta_prime"/>
</dbReference>
<comment type="similarity">
    <text evidence="1">Belongs to the RNA polymerase beta' chain family.</text>
</comment>
<reference evidence="8 9" key="1">
    <citation type="journal article" date="2022" name="Gigascience">
        <title>A chromosome-level genome assembly and annotation of the desert horned lizard, Phrynosoma platyrhinos, provides insight into chromosomal rearrangements among reptiles.</title>
        <authorList>
            <person name="Koochekian N."/>
            <person name="Ascanio A."/>
            <person name="Farleigh K."/>
            <person name="Card D.C."/>
            <person name="Schield D.R."/>
            <person name="Castoe T.A."/>
            <person name="Jezkova T."/>
        </authorList>
    </citation>
    <scope>NUCLEOTIDE SEQUENCE [LARGE SCALE GENOMIC DNA]</scope>
    <source>
        <strain evidence="8">NK-2021</strain>
    </source>
</reference>
<evidence type="ECO:0000256" key="4">
    <source>
        <dbReference type="ARBA" id="ARBA00022679"/>
    </source>
</evidence>
<dbReference type="EMBL" id="JAIPUX010000521">
    <property type="protein sequence ID" value="KAH0627029.1"/>
    <property type="molecule type" value="Genomic_DNA"/>
</dbReference>
<evidence type="ECO:0000256" key="2">
    <source>
        <dbReference type="ARBA" id="ARBA00012418"/>
    </source>
</evidence>
<keyword evidence="9" id="KW-1185">Reference proteome</keyword>
<dbReference type="PANTHER" id="PTHR19376:SF11">
    <property type="entry name" value="DNA-DIRECTED RNA POLYMERASE I SUBUNIT RPA1"/>
    <property type="match status" value="1"/>
</dbReference>
<protein>
    <recommendedName>
        <fullName evidence="2">DNA-directed RNA polymerase</fullName>
        <ecNumber evidence="2">2.7.7.6</ecNumber>
    </recommendedName>
</protein>
<evidence type="ECO:0000256" key="3">
    <source>
        <dbReference type="ARBA" id="ARBA00022478"/>
    </source>
</evidence>
<evidence type="ECO:0000256" key="6">
    <source>
        <dbReference type="ARBA" id="ARBA00023163"/>
    </source>
</evidence>
<dbReference type="EC" id="2.7.7.6" evidence="2"/>
<sequence>MFANGQTVNLQAVMKDAQLTRKLLAVIAEEESQSLKTQMGDLKMVTEQTLEPLDRTFLLTIPGQTFADKLYNIWIHLQSRVNILFDSDMDKMITEKYPGVRQILEKKDGLFRKHMMGKRVDYAARSVICPDMYIQTNEIGIPMVRESLWQY</sequence>